<dbReference type="InterPro" id="IPR003395">
    <property type="entry name" value="RecF/RecN/SMC_N"/>
</dbReference>
<dbReference type="NCBIfam" id="TIGR02168">
    <property type="entry name" value="SMC_prok_B"/>
    <property type="match status" value="1"/>
</dbReference>
<dbReference type="FunFam" id="3.40.50.300:FF:000901">
    <property type="entry name" value="Chromosome partition protein Smc"/>
    <property type="match status" value="1"/>
</dbReference>
<dbReference type="GO" id="GO:0006260">
    <property type="term" value="P:DNA replication"/>
    <property type="evidence" value="ECO:0007669"/>
    <property type="project" value="UniProtKB-UniRule"/>
</dbReference>
<comment type="domain">
    <text evidence="7">Contains large globular domains required for ATP hydrolysis at each terminus and a third globular domain forming a flexible hinge near the middle of the molecule. These domains are separated by coiled-coil structures.</text>
</comment>
<comment type="subcellular location">
    <subcellularLocation>
        <location evidence="1 7">Cytoplasm</location>
    </subcellularLocation>
</comment>
<dbReference type="Gene3D" id="3.40.50.300">
    <property type="entry name" value="P-loop containing nucleotide triphosphate hydrolases"/>
    <property type="match status" value="2"/>
</dbReference>
<dbReference type="InterPro" id="IPR024704">
    <property type="entry name" value="SMC"/>
</dbReference>
<dbReference type="GO" id="GO:0005737">
    <property type="term" value="C:cytoplasm"/>
    <property type="evidence" value="ECO:0007669"/>
    <property type="project" value="UniProtKB-SubCell"/>
</dbReference>
<evidence type="ECO:0000256" key="2">
    <source>
        <dbReference type="ARBA" id="ARBA00022490"/>
    </source>
</evidence>
<keyword evidence="6 7" id="KW-0238">DNA-binding</keyword>
<dbReference type="Gene3D" id="1.10.287.1490">
    <property type="match status" value="2"/>
</dbReference>
<keyword evidence="4 7" id="KW-0067">ATP-binding</keyword>
<comment type="subunit">
    <text evidence="7">Homodimer.</text>
</comment>
<dbReference type="Gene3D" id="3.30.70.1620">
    <property type="match status" value="1"/>
</dbReference>
<dbReference type="Pfam" id="PF06470">
    <property type="entry name" value="SMC_hinge"/>
    <property type="match status" value="1"/>
</dbReference>
<dbReference type="SUPFAM" id="SSF52540">
    <property type="entry name" value="P-loop containing nucleoside triphosphate hydrolases"/>
    <property type="match status" value="2"/>
</dbReference>
<protein>
    <recommendedName>
        <fullName evidence="7">Chromosome partition protein Smc</fullName>
    </recommendedName>
</protein>
<dbReference type="OrthoDB" id="9808768at2"/>
<dbReference type="PANTHER" id="PTHR43977">
    <property type="entry name" value="STRUCTURAL MAINTENANCE OF CHROMOSOMES PROTEIN 3"/>
    <property type="match status" value="1"/>
</dbReference>
<feature type="coiled-coil region" evidence="7">
    <location>
        <begin position="167"/>
        <end position="201"/>
    </location>
</feature>
<comment type="function">
    <text evidence="7">Required for chromosome condensation and partitioning.</text>
</comment>
<dbReference type="CDD" id="cd03278">
    <property type="entry name" value="ABC_SMC_barmotin"/>
    <property type="match status" value="2"/>
</dbReference>
<dbReference type="GO" id="GO:0005524">
    <property type="term" value="F:ATP binding"/>
    <property type="evidence" value="ECO:0007669"/>
    <property type="project" value="UniProtKB-UniRule"/>
</dbReference>
<dbReference type="STRING" id="142842.SAMN02745118_01382"/>
<dbReference type="SUPFAM" id="SSF75553">
    <property type="entry name" value="Smc hinge domain"/>
    <property type="match status" value="1"/>
</dbReference>
<evidence type="ECO:0000256" key="4">
    <source>
        <dbReference type="ARBA" id="ARBA00022840"/>
    </source>
</evidence>
<evidence type="ECO:0000259" key="8">
    <source>
        <dbReference type="SMART" id="SM00968"/>
    </source>
</evidence>
<dbReference type="GO" id="GO:0007059">
    <property type="term" value="P:chromosome segregation"/>
    <property type="evidence" value="ECO:0007669"/>
    <property type="project" value="UniProtKB-UniRule"/>
</dbReference>
<feature type="binding site" evidence="7">
    <location>
        <begin position="32"/>
        <end position="39"/>
    </location>
    <ligand>
        <name>ATP</name>
        <dbReference type="ChEBI" id="CHEBI:30616"/>
    </ligand>
</feature>
<dbReference type="HAMAP" id="MF_01894">
    <property type="entry name" value="Smc_prok"/>
    <property type="match status" value="1"/>
</dbReference>
<keyword evidence="5 7" id="KW-0175">Coiled coil</keyword>
<keyword evidence="10" id="KW-1185">Reference proteome</keyword>
<dbReference type="NCBIfam" id="TIGR02169">
    <property type="entry name" value="SMC_prok_A"/>
    <property type="match status" value="1"/>
</dbReference>
<sequence length="1188" mass="137011">MYLKKIEMHGFKSFADEVKLEFEPNITAIIGPNGSGKSNISDAIRWVLGEQSAKSLRGSKMEDVIFAGSDQRRPLGIAEVTLTLDNSDGSLPIDYNEVTIGRRVSRSGESDYLINNSVCRLKDVEELIMGTGMGKEAYSIIGQGKIDSILSNKSSDRRGIFEEAAGITKHKKRKDKASKKLEDTEHNLQRITDIIGELEKQVGPLKEDAKKAEKYNEYYTELEFLEVNLLLNRYSELDNNLTEVIKKRKELDKETNQIQTKVAKYDSKKEELNLKLDQITEKISLKKDNRYQIENRIERINNKIQILKEKRNNADYRLEQLVQEIKELKEEISGLGEELENNQSNLKQVNQELNEHKNYLQIKEEELDKMINDLKEKEGSKDNAKESMIEHLNQINKKRNQLDNVKRQIVDIEEEIIEKEEDKEKNEDLLKGLKEDLTEVEEDILTTKRQFKDQQREVKEKEEYKIKLQDKLQVLQDEYEDYKSKQNNYQSKLEVLEGMQEKYQGYYRGVKSILRYRKSNPDFAKIYGVVAELLTVPKKFETAIETALGSRLQNIIVDKDRDAKTAINYLKKNKAGRATFLPLNLVKPRSLYHKEEKTLKISGALGVAANIVDYKDKFTPVVKNLLGRIIIAKDMDAAVKISKQANQKVKVVTLDGETINPGGSMTGGSSYNKNANLLSRGRQIDELNKKVKSLDERLEEIGNKGLEFRDQIVNLEKEIKKKKNLIHQLDLDLTGKRKDYQQLEKEIDRLETNKEQLNNYSTALSKELESLRDEKQSVSKEIEILTDGNQNIEGAISSIENKIKQIEDKKEDYNEEITNLKVKMASIKQERINLEQEQKRLKDNIQKAKVNIKTKEDEIDRINKKKERQSEQKSSLLKTKENLYEEKENLKSELKNIQEERRDISERINELQQDSQGIRKKLNKVQKSLNDYEVQEAQLEVKLENIGEKLIDNYEVNIEERIDNREPIDNHDKIETRIKELKKSINKLGHVNLGAIEEYETLKERFDFMKEQHADLIEAKDSLSKVISEIDETMQDKFKKTFDQVKVEFEKIFIELFNGGKAELILDNPDDLLKTGVEINAQPPGKKLQKLSLMSGGEKALTATALIFSLLKVKPSPFYILDEIDAPLDDANVDRFAEYLNELSSIAQFVLITHRKGTMKIADALYGVTMQESGISKMVSLKLTEVAS</sequence>
<dbReference type="GO" id="GO:0003677">
    <property type="term" value="F:DNA binding"/>
    <property type="evidence" value="ECO:0007669"/>
    <property type="project" value="UniProtKB-UniRule"/>
</dbReference>
<feature type="domain" description="SMC hinge" evidence="8">
    <location>
        <begin position="524"/>
        <end position="642"/>
    </location>
</feature>
<feature type="coiled-coil region" evidence="7">
    <location>
        <begin position="684"/>
        <end position="949"/>
    </location>
</feature>
<reference evidence="10" key="1">
    <citation type="submission" date="2017-02" db="EMBL/GenBank/DDBJ databases">
        <authorList>
            <person name="Varghese N."/>
            <person name="Submissions S."/>
        </authorList>
    </citation>
    <scope>NUCLEOTIDE SEQUENCE [LARGE SCALE GENOMIC DNA]</scope>
    <source>
        <strain evidence="10">ATCC BAA-73</strain>
    </source>
</reference>
<dbReference type="InterPro" id="IPR027417">
    <property type="entry name" value="P-loop_NTPase"/>
</dbReference>
<feature type="coiled-coil region" evidence="7">
    <location>
        <begin position="234"/>
        <end position="499"/>
    </location>
</feature>
<evidence type="ECO:0000313" key="9">
    <source>
        <dbReference type="EMBL" id="SJZ63260.1"/>
    </source>
</evidence>
<gene>
    <name evidence="7" type="primary">smc</name>
    <name evidence="9" type="ORF">SAMN02745118_01382</name>
</gene>
<dbReference type="SUPFAM" id="SSF57997">
    <property type="entry name" value="Tropomyosin"/>
    <property type="match status" value="1"/>
</dbReference>
<dbReference type="InterPro" id="IPR011890">
    <property type="entry name" value="SMC_prok"/>
</dbReference>
<dbReference type="PIRSF" id="PIRSF005719">
    <property type="entry name" value="SMC"/>
    <property type="match status" value="1"/>
</dbReference>
<dbReference type="InterPro" id="IPR036277">
    <property type="entry name" value="SMC_hinge_sf"/>
</dbReference>
<evidence type="ECO:0000256" key="1">
    <source>
        <dbReference type="ARBA" id="ARBA00004496"/>
    </source>
</evidence>
<evidence type="ECO:0000256" key="3">
    <source>
        <dbReference type="ARBA" id="ARBA00022741"/>
    </source>
</evidence>
<dbReference type="InterPro" id="IPR010935">
    <property type="entry name" value="SMC_hinge"/>
</dbReference>
<dbReference type="RefSeq" id="WP_078809861.1">
    <property type="nucleotide sequence ID" value="NZ_FUWM01000010.1"/>
</dbReference>
<dbReference type="GO" id="GO:0007062">
    <property type="term" value="P:sister chromatid cohesion"/>
    <property type="evidence" value="ECO:0007669"/>
    <property type="project" value="InterPro"/>
</dbReference>
<dbReference type="EMBL" id="FUWM01000010">
    <property type="protein sequence ID" value="SJZ63260.1"/>
    <property type="molecule type" value="Genomic_DNA"/>
</dbReference>
<dbReference type="Gene3D" id="1.20.1060.20">
    <property type="match status" value="1"/>
</dbReference>
<evidence type="ECO:0000313" key="10">
    <source>
        <dbReference type="Proteomes" id="UP000190625"/>
    </source>
</evidence>
<keyword evidence="3 7" id="KW-0547">Nucleotide-binding</keyword>
<accession>A0A1T4M897</accession>
<dbReference type="GO" id="GO:0005694">
    <property type="term" value="C:chromosome"/>
    <property type="evidence" value="ECO:0007669"/>
    <property type="project" value="InterPro"/>
</dbReference>
<dbReference type="AlphaFoldDB" id="A0A1T4M897"/>
<dbReference type="SMART" id="SM00968">
    <property type="entry name" value="SMC_hinge"/>
    <property type="match status" value="1"/>
</dbReference>
<keyword evidence="2 7" id="KW-0963">Cytoplasm</keyword>
<evidence type="ECO:0000256" key="6">
    <source>
        <dbReference type="ARBA" id="ARBA00023125"/>
    </source>
</evidence>
<dbReference type="GO" id="GO:0030261">
    <property type="term" value="P:chromosome condensation"/>
    <property type="evidence" value="ECO:0007669"/>
    <property type="project" value="InterPro"/>
</dbReference>
<evidence type="ECO:0000256" key="7">
    <source>
        <dbReference type="HAMAP-Rule" id="MF_01894"/>
    </source>
</evidence>
<proteinExistence type="inferred from homology"/>
<dbReference type="FunFam" id="3.40.50.300:FF:000984">
    <property type="entry name" value="Chromosome partition protein Smc"/>
    <property type="match status" value="1"/>
</dbReference>
<organism evidence="9 10">
    <name type="scientific">Selenihalanaerobacter shriftii</name>
    <dbReference type="NCBI Taxonomy" id="142842"/>
    <lineage>
        <taxon>Bacteria</taxon>
        <taxon>Bacillati</taxon>
        <taxon>Bacillota</taxon>
        <taxon>Clostridia</taxon>
        <taxon>Halanaerobiales</taxon>
        <taxon>Halobacteroidaceae</taxon>
        <taxon>Selenihalanaerobacter</taxon>
    </lineage>
</organism>
<dbReference type="Proteomes" id="UP000190625">
    <property type="component" value="Unassembled WGS sequence"/>
</dbReference>
<dbReference type="GO" id="GO:0016887">
    <property type="term" value="F:ATP hydrolysis activity"/>
    <property type="evidence" value="ECO:0007669"/>
    <property type="project" value="InterPro"/>
</dbReference>
<comment type="similarity">
    <text evidence="7">Belongs to the SMC family.</text>
</comment>
<name>A0A1T4M897_9FIRM</name>
<dbReference type="Pfam" id="PF02463">
    <property type="entry name" value="SMC_N"/>
    <property type="match status" value="1"/>
</dbReference>
<evidence type="ECO:0000256" key="5">
    <source>
        <dbReference type="ARBA" id="ARBA00023054"/>
    </source>
</evidence>